<dbReference type="PANTHER" id="PTHR47150:SF4">
    <property type="entry name" value="HARBINGER TRANSPOSASE-DERIVED PROTEIN-RELATED"/>
    <property type="match status" value="1"/>
</dbReference>
<sequence length="577" mass="65331">MIIILDPDGARSCKMFNNSSGGKDYRAKQEGDINKATIPKHTSTSRQWAGFKNPRIVRVSKAFGGKDRHSKVCTVKGLRDRRIRLSVPTAIQLYDLQDRLGLNQPSKVIDWLIDSTKDDIDQLPPLQMLPGDFNQFHPVPSPLIPQDLNSPQISFSQFLSTPNATFVKDVGNRTLLYTKQGIKLDNDQGINQGHQRMKGKEALVENKWNEQENGDGNGGLNFFPIPQYSYPGLFPYNPYYNWEPSSNLSISQFGNQGLVSSHTDSSMALPSASQLFLCPPATTTPSPYPPYLTPNLGENHDLIRQDNHFHLLSSSSRQPPNSLMPLLNLSDSQQKVPFGFDTHPKDRSHGEEISSREKSFIKRAIAYIKIRRQASHATRNIITRDRAGAHERLLAAFFTDSAMYDATRFRKTFRMARPLFNRIVNAVTNHDAYFHSNVDCTGREGIYPLIKCTSAIRQLAYGVNASFLDEYMQMSERSSRNVDCTGREGIYPLIKCTSAIRQLAYGVNASFLDEYMQMSERSSRTALDHFCQAVMEIYGLGYLKKPTVNDIEKHYRHHEELHGFSGMLESLDCTDWE</sequence>
<evidence type="ECO:0000313" key="2">
    <source>
        <dbReference type="EMBL" id="GEU90030.1"/>
    </source>
</evidence>
<dbReference type="EMBL" id="BKCJ010010092">
    <property type="protein sequence ID" value="GEU90030.1"/>
    <property type="molecule type" value="Genomic_DNA"/>
</dbReference>
<protein>
    <recommendedName>
        <fullName evidence="1">TCP domain-containing protein</fullName>
    </recommendedName>
</protein>
<name>A0A6L2NV12_TANCI</name>
<evidence type="ECO:0000259" key="1">
    <source>
        <dbReference type="PROSITE" id="PS51369"/>
    </source>
</evidence>
<dbReference type="PANTHER" id="PTHR47150">
    <property type="entry name" value="OS12G0169200 PROTEIN"/>
    <property type="match status" value="1"/>
</dbReference>
<gene>
    <name evidence="2" type="ORF">Tci_062008</name>
</gene>
<comment type="caution">
    <text evidence="2">The sequence shown here is derived from an EMBL/GenBank/DDBJ whole genome shotgun (WGS) entry which is preliminary data.</text>
</comment>
<dbReference type="PROSITE" id="PS51369">
    <property type="entry name" value="TCP"/>
    <property type="match status" value="1"/>
</dbReference>
<accession>A0A6L2NV12</accession>
<dbReference type="InterPro" id="IPR017887">
    <property type="entry name" value="TF_TCP_subgr"/>
</dbReference>
<organism evidence="2">
    <name type="scientific">Tanacetum cinerariifolium</name>
    <name type="common">Dalmatian daisy</name>
    <name type="synonym">Chrysanthemum cinerariifolium</name>
    <dbReference type="NCBI Taxonomy" id="118510"/>
    <lineage>
        <taxon>Eukaryota</taxon>
        <taxon>Viridiplantae</taxon>
        <taxon>Streptophyta</taxon>
        <taxon>Embryophyta</taxon>
        <taxon>Tracheophyta</taxon>
        <taxon>Spermatophyta</taxon>
        <taxon>Magnoliopsida</taxon>
        <taxon>eudicotyledons</taxon>
        <taxon>Gunneridae</taxon>
        <taxon>Pentapetalae</taxon>
        <taxon>asterids</taxon>
        <taxon>campanulids</taxon>
        <taxon>Asterales</taxon>
        <taxon>Asteraceae</taxon>
        <taxon>Asteroideae</taxon>
        <taxon>Anthemideae</taxon>
        <taxon>Anthemidinae</taxon>
        <taxon>Tanacetum</taxon>
    </lineage>
</organism>
<proteinExistence type="predicted"/>
<feature type="domain" description="TCP" evidence="1">
    <location>
        <begin position="65"/>
        <end position="123"/>
    </location>
</feature>
<dbReference type="Pfam" id="PF03634">
    <property type="entry name" value="TCP"/>
    <property type="match status" value="1"/>
</dbReference>
<reference evidence="2" key="1">
    <citation type="journal article" date="2019" name="Sci. Rep.">
        <title>Draft genome of Tanacetum cinerariifolium, the natural source of mosquito coil.</title>
        <authorList>
            <person name="Yamashiro T."/>
            <person name="Shiraishi A."/>
            <person name="Satake H."/>
            <person name="Nakayama K."/>
        </authorList>
    </citation>
    <scope>NUCLEOTIDE SEQUENCE</scope>
</reference>
<dbReference type="AlphaFoldDB" id="A0A6L2NV12"/>